<evidence type="ECO:0000259" key="7">
    <source>
        <dbReference type="Pfam" id="PF00892"/>
    </source>
</evidence>
<evidence type="ECO:0000256" key="4">
    <source>
        <dbReference type="ARBA" id="ARBA00022989"/>
    </source>
</evidence>
<evidence type="ECO:0000256" key="2">
    <source>
        <dbReference type="ARBA" id="ARBA00007635"/>
    </source>
</evidence>
<organism evidence="8 9">
    <name type="scientific">Mucuna pruriens</name>
    <name type="common">Velvet bean</name>
    <name type="synonym">Dolichos pruriens</name>
    <dbReference type="NCBI Taxonomy" id="157652"/>
    <lineage>
        <taxon>Eukaryota</taxon>
        <taxon>Viridiplantae</taxon>
        <taxon>Streptophyta</taxon>
        <taxon>Embryophyta</taxon>
        <taxon>Tracheophyta</taxon>
        <taxon>Spermatophyta</taxon>
        <taxon>Magnoliopsida</taxon>
        <taxon>eudicotyledons</taxon>
        <taxon>Gunneridae</taxon>
        <taxon>Pentapetalae</taxon>
        <taxon>rosids</taxon>
        <taxon>fabids</taxon>
        <taxon>Fabales</taxon>
        <taxon>Fabaceae</taxon>
        <taxon>Papilionoideae</taxon>
        <taxon>50 kb inversion clade</taxon>
        <taxon>NPAAA clade</taxon>
        <taxon>indigoferoid/millettioid clade</taxon>
        <taxon>Phaseoleae</taxon>
        <taxon>Mucuna</taxon>
    </lineage>
</organism>
<evidence type="ECO:0000313" key="9">
    <source>
        <dbReference type="Proteomes" id="UP000257109"/>
    </source>
</evidence>
<dbReference type="OrthoDB" id="1728340at2759"/>
<accession>A0A371IC67</accession>
<feature type="transmembrane region" description="Helical" evidence="6">
    <location>
        <begin position="228"/>
        <end position="249"/>
    </location>
</feature>
<evidence type="ECO:0000256" key="3">
    <source>
        <dbReference type="ARBA" id="ARBA00022692"/>
    </source>
</evidence>
<feature type="domain" description="EamA" evidence="7">
    <location>
        <begin position="198"/>
        <end position="336"/>
    </location>
</feature>
<proteinExistence type="inferred from homology"/>
<protein>
    <recommendedName>
        <fullName evidence="6">WAT1-related protein</fullName>
    </recommendedName>
</protein>
<dbReference type="GO" id="GO:0016020">
    <property type="term" value="C:membrane"/>
    <property type="evidence" value="ECO:0007669"/>
    <property type="project" value="UniProtKB-SubCell"/>
</dbReference>
<dbReference type="PANTHER" id="PTHR31218">
    <property type="entry name" value="WAT1-RELATED PROTEIN"/>
    <property type="match status" value="1"/>
</dbReference>
<comment type="caution">
    <text evidence="8">The sequence shown here is derived from an EMBL/GenBank/DDBJ whole genome shotgun (WGS) entry which is preliminary data.</text>
</comment>
<dbReference type="InterPro" id="IPR000620">
    <property type="entry name" value="EamA_dom"/>
</dbReference>
<evidence type="ECO:0000313" key="8">
    <source>
        <dbReference type="EMBL" id="RDY12574.1"/>
    </source>
</evidence>
<evidence type="ECO:0000256" key="1">
    <source>
        <dbReference type="ARBA" id="ARBA00004141"/>
    </source>
</evidence>
<name>A0A371IC67_MUCPR</name>
<dbReference type="GO" id="GO:0022857">
    <property type="term" value="F:transmembrane transporter activity"/>
    <property type="evidence" value="ECO:0007669"/>
    <property type="project" value="InterPro"/>
</dbReference>
<evidence type="ECO:0000256" key="6">
    <source>
        <dbReference type="RuleBase" id="RU363077"/>
    </source>
</evidence>
<feature type="transmembrane region" description="Helical" evidence="6">
    <location>
        <begin position="261"/>
        <end position="280"/>
    </location>
</feature>
<dbReference type="InterPro" id="IPR037185">
    <property type="entry name" value="EmrE-like"/>
</dbReference>
<feature type="non-terminal residue" evidence="8">
    <location>
        <position position="1"/>
    </location>
</feature>
<dbReference type="Proteomes" id="UP000257109">
    <property type="component" value="Unassembled WGS sequence"/>
</dbReference>
<feature type="transmembrane region" description="Helical" evidence="6">
    <location>
        <begin position="196"/>
        <end position="216"/>
    </location>
</feature>
<comment type="similarity">
    <text evidence="2 6">Belongs to the drug/metabolite transporter (DMT) superfamily. Plant drug/metabolite exporter (P-DME) (TC 2.A.7.4) family.</text>
</comment>
<dbReference type="EMBL" id="QJKJ01000443">
    <property type="protein sequence ID" value="RDY12574.1"/>
    <property type="molecule type" value="Genomic_DNA"/>
</dbReference>
<dbReference type="AlphaFoldDB" id="A0A371IC67"/>
<comment type="subcellular location">
    <subcellularLocation>
        <location evidence="1 6">Membrane</location>
        <topology evidence="1 6">Multi-pass membrane protein</topology>
    </subcellularLocation>
</comment>
<feature type="transmembrane region" description="Helical" evidence="6">
    <location>
        <begin position="39"/>
        <end position="58"/>
    </location>
</feature>
<dbReference type="InterPro" id="IPR030184">
    <property type="entry name" value="WAT1-related"/>
</dbReference>
<reference evidence="8" key="1">
    <citation type="submission" date="2018-05" db="EMBL/GenBank/DDBJ databases">
        <title>Draft genome of Mucuna pruriens seed.</title>
        <authorList>
            <person name="Nnadi N.E."/>
            <person name="Vos R."/>
            <person name="Hasami M.H."/>
            <person name="Devisetty U.K."/>
            <person name="Aguiy J.C."/>
        </authorList>
    </citation>
    <scope>NUCLEOTIDE SEQUENCE [LARGE SCALE GENOMIC DNA]</scope>
    <source>
        <strain evidence="8">JCA_2017</strain>
    </source>
</reference>
<sequence>MEWLKSYLPVMGMLLNQFIYAGISLSTRVVFLQGMSPRVYVVYRHALATILIAPIAYFTGYSTLPLHHLSLFNFFLNFYPSIPSHAYIIEKFWLVLLKFKEFFLDILHLIYWGLYLASSSVASAMANLVPAVTFVIAACAGMERVNIRSWRSLAKIIGTVICVSGAVSMALLKGPKLLNAEILASKSIMGSAPHNWLLGCLFLTGCCCAWSLSLILQVPATASHPDPLSFSAWMCFMATLQSAAVTLLLEPDPHAWKINSLLQFGCTLYSGVMGSAVLFFIQAWCISLRGPLFSAMFNPLFTVIVTVLAALLLHEEIYFGSLIGSIGVIIGLYVVLWGKAEEVVLLNVNTYPTSMVNPTEEVKILIKESSIETHKTNLEEPLLYADSPSHH</sequence>
<feature type="transmembrane region" description="Helical" evidence="6">
    <location>
        <begin position="317"/>
        <end position="336"/>
    </location>
</feature>
<dbReference type="Pfam" id="PF00892">
    <property type="entry name" value="EamA"/>
    <property type="match status" value="1"/>
</dbReference>
<evidence type="ECO:0000256" key="5">
    <source>
        <dbReference type="ARBA" id="ARBA00023136"/>
    </source>
</evidence>
<dbReference type="SUPFAM" id="SSF103481">
    <property type="entry name" value="Multidrug resistance efflux transporter EmrE"/>
    <property type="match status" value="1"/>
</dbReference>
<keyword evidence="9" id="KW-1185">Reference proteome</keyword>
<keyword evidence="3 6" id="KW-0812">Transmembrane</keyword>
<keyword evidence="5 6" id="KW-0472">Membrane</keyword>
<gene>
    <name evidence="8" type="ORF">CR513_02602</name>
</gene>
<feature type="transmembrane region" description="Helical" evidence="6">
    <location>
        <begin position="6"/>
        <end position="27"/>
    </location>
</feature>
<feature type="transmembrane region" description="Helical" evidence="6">
    <location>
        <begin position="153"/>
        <end position="172"/>
    </location>
</feature>
<keyword evidence="4 6" id="KW-1133">Transmembrane helix</keyword>
<feature type="transmembrane region" description="Helical" evidence="6">
    <location>
        <begin position="292"/>
        <end position="311"/>
    </location>
</feature>